<protein>
    <recommendedName>
        <fullName evidence="5">Aminopeptidase N</fullName>
        <ecNumber evidence="4">3.4.11.2</ecNumber>
    </recommendedName>
    <alternativeName>
        <fullName evidence="11">Alanine aminopeptidase</fullName>
    </alternativeName>
    <alternativeName>
        <fullName evidence="12">Lysyl aminopeptidase</fullName>
    </alternativeName>
</protein>
<feature type="domain" description="Aminopeptidase N-like N-terminal" evidence="16">
    <location>
        <begin position="157"/>
        <end position="207"/>
    </location>
</feature>
<dbReference type="SUPFAM" id="SSF63737">
    <property type="entry name" value="Leukotriene A4 hydrolase N-terminal domain"/>
    <property type="match status" value="1"/>
</dbReference>
<evidence type="ECO:0000256" key="2">
    <source>
        <dbReference type="ARBA" id="ARBA00001947"/>
    </source>
</evidence>
<evidence type="ECO:0000256" key="11">
    <source>
        <dbReference type="ARBA" id="ARBA00029811"/>
    </source>
</evidence>
<dbReference type="Proteomes" id="UP000297948">
    <property type="component" value="Unassembled WGS sequence"/>
</dbReference>
<evidence type="ECO:0000313" key="17">
    <source>
        <dbReference type="EMBL" id="TGB07567.1"/>
    </source>
</evidence>
<evidence type="ECO:0000256" key="3">
    <source>
        <dbReference type="ARBA" id="ARBA00010136"/>
    </source>
</evidence>
<dbReference type="GO" id="GO:0016285">
    <property type="term" value="F:alanyl aminopeptidase activity"/>
    <property type="evidence" value="ECO:0007669"/>
    <property type="project" value="UniProtKB-EC"/>
</dbReference>
<evidence type="ECO:0000256" key="6">
    <source>
        <dbReference type="ARBA" id="ARBA00022670"/>
    </source>
</evidence>
<evidence type="ECO:0000259" key="16">
    <source>
        <dbReference type="Pfam" id="PF17900"/>
    </source>
</evidence>
<evidence type="ECO:0000256" key="13">
    <source>
        <dbReference type="SAM" id="MobiDB-lite"/>
    </source>
</evidence>
<keyword evidence="18" id="KW-1185">Reference proteome</keyword>
<keyword evidence="6" id="KW-0645">Protease</keyword>
<dbReference type="InterPro" id="IPR014782">
    <property type="entry name" value="Peptidase_M1_dom"/>
</dbReference>
<gene>
    <name evidence="17" type="ORF">E4099_16830</name>
</gene>
<organism evidence="17 18">
    <name type="scientific">Streptomyces palmae</name>
    <dbReference type="NCBI Taxonomy" id="1701085"/>
    <lineage>
        <taxon>Bacteria</taxon>
        <taxon>Bacillati</taxon>
        <taxon>Actinomycetota</taxon>
        <taxon>Actinomycetes</taxon>
        <taxon>Kitasatosporales</taxon>
        <taxon>Streptomycetaceae</taxon>
        <taxon>Streptomyces</taxon>
    </lineage>
</organism>
<dbReference type="EMBL" id="SRID01000147">
    <property type="protein sequence ID" value="TGB07567.1"/>
    <property type="molecule type" value="Genomic_DNA"/>
</dbReference>
<feature type="domain" description="Peptidase M1 membrane alanine aminopeptidase" evidence="15">
    <location>
        <begin position="274"/>
        <end position="463"/>
    </location>
</feature>
<evidence type="ECO:0000256" key="7">
    <source>
        <dbReference type="ARBA" id="ARBA00022723"/>
    </source>
</evidence>
<dbReference type="OrthoDB" id="100605at2"/>
<dbReference type="GO" id="GO:0008270">
    <property type="term" value="F:zinc ion binding"/>
    <property type="evidence" value="ECO:0007669"/>
    <property type="project" value="InterPro"/>
</dbReference>
<evidence type="ECO:0000256" key="4">
    <source>
        <dbReference type="ARBA" id="ARBA00012564"/>
    </source>
</evidence>
<dbReference type="InterPro" id="IPR045357">
    <property type="entry name" value="Aminopeptidase_N-like_N"/>
</dbReference>
<name>A0A4Z0H5Y0_9ACTN</name>
<dbReference type="RefSeq" id="WP_135339887.1">
    <property type="nucleotide sequence ID" value="NZ_JBHLTX010000025.1"/>
</dbReference>
<dbReference type="GO" id="GO:0008237">
    <property type="term" value="F:metallopeptidase activity"/>
    <property type="evidence" value="ECO:0007669"/>
    <property type="project" value="UniProtKB-KW"/>
</dbReference>
<sequence>MPHTSARRRAVHRSLALGVAALAALAAAPSTPPKPLGIGDRLFPYLGNPGYDVLNYDIGLRYHGNDRPLDAVTTISARATAGLHRLNLDFTHGTVRSITVDGRRASFATADQDLVITPRSPLRSGDRFKVVVRHTSDPRGPARGGWVRTQDGLVMANQANAAHRVFPCNDHPSDKAGLTFRVTAPKDLTVVAGGHRLSRHRHGAQTTWVYRSGHPVATELAQLSIGRSTVVRHTGPGRVPLRDVVPTARRAELDPWLRRTPEQLSWLQHRLGRYPFENYGLLVAEASTGFELETQTLSLFEHDLFTTAKLPRWYVESVMLHELSHQWFGDSVSPRSWSDLWLNEGHASWYEALYAERVGGPSLEKRMRAAYGHSDAWRAQAGPPARLKAADPGHQVAIFQPVVYDGAALALYALRQEIGRPAFERLEREWVRRHRDGTAGTADFIRLASRTAGRDLSGFLRPWLYGTKTPPMPGHPDWKPTAEDTAAGTPKPE</sequence>
<proteinExistence type="inferred from homology"/>
<evidence type="ECO:0000256" key="8">
    <source>
        <dbReference type="ARBA" id="ARBA00022801"/>
    </source>
</evidence>
<dbReference type="PRINTS" id="PR00756">
    <property type="entry name" value="ALADIPTASE"/>
</dbReference>
<dbReference type="SUPFAM" id="SSF55486">
    <property type="entry name" value="Metalloproteases ('zincins'), catalytic domain"/>
    <property type="match status" value="1"/>
</dbReference>
<feature type="chain" id="PRO_5021349031" description="Aminopeptidase N" evidence="14">
    <location>
        <begin position="27"/>
        <end position="493"/>
    </location>
</feature>
<dbReference type="Pfam" id="PF17900">
    <property type="entry name" value="Peptidase_M1_N"/>
    <property type="match status" value="1"/>
</dbReference>
<dbReference type="InterPro" id="IPR001930">
    <property type="entry name" value="Peptidase_M1"/>
</dbReference>
<evidence type="ECO:0000256" key="10">
    <source>
        <dbReference type="ARBA" id="ARBA00023049"/>
    </source>
</evidence>
<feature type="region of interest" description="Disordered" evidence="13">
    <location>
        <begin position="468"/>
        <end position="493"/>
    </location>
</feature>
<comment type="catalytic activity">
    <reaction evidence="1">
        <text>Release of an N-terminal amino acid, Xaa-|-Yaa- from a peptide, amide or arylamide. Xaa is preferably Ala, but may be most amino acids including Pro (slow action). When a terminal hydrophobic residue is followed by a prolyl residue, the two may be released as an intact Xaa-Pro dipeptide.</text>
        <dbReference type="EC" id="3.4.11.2"/>
    </reaction>
</comment>
<evidence type="ECO:0000259" key="15">
    <source>
        <dbReference type="Pfam" id="PF01433"/>
    </source>
</evidence>
<dbReference type="InterPro" id="IPR050344">
    <property type="entry name" value="Peptidase_M1_aminopeptidases"/>
</dbReference>
<dbReference type="Gene3D" id="2.60.40.1730">
    <property type="entry name" value="tricorn interacting facor f3 domain"/>
    <property type="match status" value="1"/>
</dbReference>
<comment type="cofactor">
    <cofactor evidence="2">
        <name>Zn(2+)</name>
        <dbReference type="ChEBI" id="CHEBI:29105"/>
    </cofactor>
</comment>
<dbReference type="InterPro" id="IPR027268">
    <property type="entry name" value="Peptidase_M4/M1_CTD_sf"/>
</dbReference>
<evidence type="ECO:0000256" key="14">
    <source>
        <dbReference type="SAM" id="SignalP"/>
    </source>
</evidence>
<reference evidence="17 18" key="1">
    <citation type="submission" date="2019-03" db="EMBL/GenBank/DDBJ databases">
        <authorList>
            <person name="Gonzalez-Pimentel J.L."/>
        </authorList>
    </citation>
    <scope>NUCLEOTIDE SEQUENCE [LARGE SCALE GENOMIC DNA]</scope>
    <source>
        <strain evidence="17 18">JCM 31289</strain>
    </source>
</reference>
<dbReference type="AlphaFoldDB" id="A0A4Z0H5Y0"/>
<keyword evidence="8" id="KW-0378">Hydrolase</keyword>
<evidence type="ECO:0000256" key="12">
    <source>
        <dbReference type="ARBA" id="ARBA00031533"/>
    </source>
</evidence>
<evidence type="ECO:0000256" key="9">
    <source>
        <dbReference type="ARBA" id="ARBA00022833"/>
    </source>
</evidence>
<comment type="similarity">
    <text evidence="3">Belongs to the peptidase M1 family.</text>
</comment>
<dbReference type="PANTHER" id="PTHR11533">
    <property type="entry name" value="PROTEASE M1 ZINC METALLOPROTEASE"/>
    <property type="match status" value="1"/>
</dbReference>
<keyword evidence="14" id="KW-0732">Signal</keyword>
<keyword evidence="10" id="KW-0482">Metalloprotease</keyword>
<keyword evidence="9" id="KW-0862">Zinc</keyword>
<dbReference type="EC" id="3.4.11.2" evidence="4"/>
<feature type="signal peptide" evidence="14">
    <location>
        <begin position="1"/>
        <end position="26"/>
    </location>
</feature>
<accession>A0A4Z0H5Y0</accession>
<evidence type="ECO:0000256" key="5">
    <source>
        <dbReference type="ARBA" id="ARBA00015611"/>
    </source>
</evidence>
<dbReference type="Gene3D" id="1.10.390.10">
    <property type="entry name" value="Neutral Protease Domain 2"/>
    <property type="match status" value="1"/>
</dbReference>
<evidence type="ECO:0000256" key="1">
    <source>
        <dbReference type="ARBA" id="ARBA00000098"/>
    </source>
</evidence>
<comment type="caution">
    <text evidence="17">The sequence shown here is derived from an EMBL/GenBank/DDBJ whole genome shotgun (WGS) entry which is preliminary data.</text>
</comment>
<dbReference type="InterPro" id="IPR042097">
    <property type="entry name" value="Aminopeptidase_N-like_N_sf"/>
</dbReference>
<evidence type="ECO:0000313" key="18">
    <source>
        <dbReference type="Proteomes" id="UP000297948"/>
    </source>
</evidence>
<dbReference type="Pfam" id="PF01433">
    <property type="entry name" value="Peptidase_M1"/>
    <property type="match status" value="1"/>
</dbReference>
<keyword evidence="7" id="KW-0479">Metal-binding</keyword>
<dbReference type="GO" id="GO:0006508">
    <property type="term" value="P:proteolysis"/>
    <property type="evidence" value="ECO:0007669"/>
    <property type="project" value="UniProtKB-KW"/>
</dbReference>
<dbReference type="CDD" id="cd09603">
    <property type="entry name" value="M1_APN_like"/>
    <property type="match status" value="1"/>
</dbReference>